<feature type="transmembrane region" description="Helical" evidence="2">
    <location>
        <begin position="86"/>
        <end position="105"/>
    </location>
</feature>
<feature type="non-terminal residue" evidence="3">
    <location>
        <position position="1"/>
    </location>
</feature>
<keyword evidence="2" id="KW-1133">Transmembrane helix</keyword>
<dbReference type="Proteomes" id="UP001206925">
    <property type="component" value="Unassembled WGS sequence"/>
</dbReference>
<evidence type="ECO:0000313" key="4">
    <source>
        <dbReference type="Proteomes" id="UP001206925"/>
    </source>
</evidence>
<feature type="region of interest" description="Disordered" evidence="1">
    <location>
        <begin position="1"/>
        <end position="22"/>
    </location>
</feature>
<dbReference type="EMBL" id="JAMZMK010006650">
    <property type="protein sequence ID" value="KAI7747868.1"/>
    <property type="molecule type" value="Genomic_DNA"/>
</dbReference>
<organism evidence="3 4">
    <name type="scientific">Ambrosia artemisiifolia</name>
    <name type="common">Common ragweed</name>
    <dbReference type="NCBI Taxonomy" id="4212"/>
    <lineage>
        <taxon>Eukaryota</taxon>
        <taxon>Viridiplantae</taxon>
        <taxon>Streptophyta</taxon>
        <taxon>Embryophyta</taxon>
        <taxon>Tracheophyta</taxon>
        <taxon>Spermatophyta</taxon>
        <taxon>Magnoliopsida</taxon>
        <taxon>eudicotyledons</taxon>
        <taxon>Gunneridae</taxon>
        <taxon>Pentapetalae</taxon>
        <taxon>asterids</taxon>
        <taxon>campanulids</taxon>
        <taxon>Asterales</taxon>
        <taxon>Asteraceae</taxon>
        <taxon>Asteroideae</taxon>
        <taxon>Heliantheae alliance</taxon>
        <taxon>Heliantheae</taxon>
        <taxon>Ambrosia</taxon>
    </lineage>
</organism>
<name>A0AAD5GQ46_AMBAR</name>
<gene>
    <name evidence="3" type="ORF">M8C21_027440</name>
</gene>
<keyword evidence="4" id="KW-1185">Reference proteome</keyword>
<keyword evidence="2" id="KW-0812">Transmembrane</keyword>
<sequence length="107" mass="11848">PGGHCTSLSKSNSQRRTGGPATVNENNHFQFIILASFGSRRGIFEVLGARRRLGKLGNLPYSSFDQAPGTKHSLFVRSEKKSGERFLTLFIFLAVITVQLIILRVKT</sequence>
<proteinExistence type="predicted"/>
<evidence type="ECO:0000313" key="3">
    <source>
        <dbReference type="EMBL" id="KAI7747868.1"/>
    </source>
</evidence>
<accession>A0AAD5GQ46</accession>
<keyword evidence="2" id="KW-0472">Membrane</keyword>
<reference evidence="3" key="1">
    <citation type="submission" date="2022-06" db="EMBL/GenBank/DDBJ databases">
        <title>Uncovering the hologenomic basis of an extraordinary plant invasion.</title>
        <authorList>
            <person name="Bieker V.C."/>
            <person name="Martin M.D."/>
            <person name="Gilbert T."/>
            <person name="Hodgins K."/>
            <person name="Battlay P."/>
            <person name="Petersen B."/>
            <person name="Wilson J."/>
        </authorList>
    </citation>
    <scope>NUCLEOTIDE SEQUENCE</scope>
    <source>
        <strain evidence="3">AA19_3_7</strain>
        <tissue evidence="3">Leaf</tissue>
    </source>
</reference>
<evidence type="ECO:0000256" key="1">
    <source>
        <dbReference type="SAM" id="MobiDB-lite"/>
    </source>
</evidence>
<dbReference type="AlphaFoldDB" id="A0AAD5GQ46"/>
<comment type="caution">
    <text evidence="3">The sequence shown here is derived from an EMBL/GenBank/DDBJ whole genome shotgun (WGS) entry which is preliminary data.</text>
</comment>
<protein>
    <submittedName>
        <fullName evidence="3">Uncharacterized protein</fullName>
    </submittedName>
</protein>
<feature type="compositionally biased region" description="Polar residues" evidence="1">
    <location>
        <begin position="1"/>
        <end position="16"/>
    </location>
</feature>
<evidence type="ECO:0000256" key="2">
    <source>
        <dbReference type="SAM" id="Phobius"/>
    </source>
</evidence>